<evidence type="ECO:0000313" key="9">
    <source>
        <dbReference type="Proteomes" id="UP000288429"/>
    </source>
</evidence>
<accession>A0A428TPB3</accession>
<dbReference type="PANTHER" id="PTHR31123">
    <property type="entry name" value="ACCUMULATION OF DYADS PROTEIN 2-RELATED"/>
    <property type="match status" value="1"/>
</dbReference>
<feature type="region of interest" description="Disordered" evidence="6">
    <location>
        <begin position="1"/>
        <end position="21"/>
    </location>
</feature>
<dbReference type="PANTHER" id="PTHR31123:SF1">
    <property type="entry name" value="ACCUMULATION OF DYADS PROTEIN 2-RELATED"/>
    <property type="match status" value="1"/>
</dbReference>
<feature type="transmembrane region" description="Helical" evidence="7">
    <location>
        <begin position="96"/>
        <end position="114"/>
    </location>
</feature>
<proteinExistence type="inferred from homology"/>
<dbReference type="Pfam" id="PF01184">
    <property type="entry name" value="Gpr1_Fun34_YaaH"/>
    <property type="match status" value="1"/>
</dbReference>
<keyword evidence="5 7" id="KW-0472">Membrane</keyword>
<comment type="similarity">
    <text evidence="2">Belongs to the acetate uptake transporter (AceTr) (TC 2.A.96) family.</text>
</comment>
<sequence length="165" mass="17822">MSSDDNKLRQTLTEGGHVEDRTQPSLPVVHRRFANPSPLGLLSFATGIFLISSFGVHARGIQTPNVMISVLIFFGGICQYLVGIVIYTVAAIRRSWVLFLNLVALDVCLILLATGNMVQSTAVLNAGYAFGYLVAILSYWAGCAGLYAGGTTPFEVPTFPMYKEA</sequence>
<evidence type="ECO:0000256" key="4">
    <source>
        <dbReference type="ARBA" id="ARBA00022989"/>
    </source>
</evidence>
<reference evidence="8 9" key="1">
    <citation type="submission" date="2017-06" db="EMBL/GenBank/DDBJ databases">
        <title>Cmopartive genomic analysis of Ambrosia Fusariam Clade fungi.</title>
        <authorList>
            <person name="Stajich J.E."/>
            <person name="Carrillo J."/>
            <person name="Kijimoto T."/>
            <person name="Eskalen A."/>
            <person name="O'Donnell K."/>
            <person name="Kasson M."/>
        </authorList>
    </citation>
    <scope>NUCLEOTIDE SEQUENCE [LARGE SCALE GENOMIC DNA]</scope>
    <source>
        <strain evidence="8 9">NRRL 20438</strain>
    </source>
</reference>
<evidence type="ECO:0000256" key="1">
    <source>
        <dbReference type="ARBA" id="ARBA00004141"/>
    </source>
</evidence>
<evidence type="ECO:0000256" key="5">
    <source>
        <dbReference type="ARBA" id="ARBA00023136"/>
    </source>
</evidence>
<dbReference type="InterPro" id="IPR051633">
    <property type="entry name" value="AceTr"/>
</dbReference>
<evidence type="ECO:0000256" key="2">
    <source>
        <dbReference type="ARBA" id="ARBA00005587"/>
    </source>
</evidence>
<dbReference type="InterPro" id="IPR000791">
    <property type="entry name" value="Gpr1/Fun34/SatP-like"/>
</dbReference>
<feature type="transmembrane region" description="Helical" evidence="7">
    <location>
        <begin position="126"/>
        <end position="148"/>
    </location>
</feature>
<feature type="transmembrane region" description="Helical" evidence="7">
    <location>
        <begin position="39"/>
        <end position="58"/>
    </location>
</feature>
<evidence type="ECO:0000256" key="6">
    <source>
        <dbReference type="SAM" id="MobiDB-lite"/>
    </source>
</evidence>
<evidence type="ECO:0000256" key="7">
    <source>
        <dbReference type="SAM" id="Phobius"/>
    </source>
</evidence>
<organism evidence="8 9">
    <name type="scientific">Fusarium ambrosium</name>
    <dbReference type="NCBI Taxonomy" id="131363"/>
    <lineage>
        <taxon>Eukaryota</taxon>
        <taxon>Fungi</taxon>
        <taxon>Dikarya</taxon>
        <taxon>Ascomycota</taxon>
        <taxon>Pezizomycotina</taxon>
        <taxon>Sordariomycetes</taxon>
        <taxon>Hypocreomycetidae</taxon>
        <taxon>Hypocreales</taxon>
        <taxon>Nectriaceae</taxon>
        <taxon>Fusarium</taxon>
        <taxon>Fusarium solani species complex</taxon>
    </lineage>
</organism>
<feature type="transmembrane region" description="Helical" evidence="7">
    <location>
        <begin position="70"/>
        <end position="90"/>
    </location>
</feature>
<keyword evidence="9" id="KW-1185">Reference proteome</keyword>
<dbReference type="Proteomes" id="UP000288429">
    <property type="component" value="Unassembled WGS sequence"/>
</dbReference>
<dbReference type="GO" id="GO:0015123">
    <property type="term" value="F:acetate transmembrane transporter activity"/>
    <property type="evidence" value="ECO:0007669"/>
    <property type="project" value="TreeGrafter"/>
</dbReference>
<dbReference type="AlphaFoldDB" id="A0A428TPB3"/>
<dbReference type="GO" id="GO:0005886">
    <property type="term" value="C:plasma membrane"/>
    <property type="evidence" value="ECO:0007669"/>
    <property type="project" value="TreeGrafter"/>
</dbReference>
<gene>
    <name evidence="8" type="ORF">CDV31_010368</name>
</gene>
<comment type="caution">
    <text evidence="8">The sequence shown here is derived from an EMBL/GenBank/DDBJ whole genome shotgun (WGS) entry which is preliminary data.</text>
</comment>
<keyword evidence="3 7" id="KW-0812">Transmembrane</keyword>
<evidence type="ECO:0000313" key="8">
    <source>
        <dbReference type="EMBL" id="RSM03749.1"/>
    </source>
</evidence>
<comment type="subcellular location">
    <subcellularLocation>
        <location evidence="1">Membrane</location>
        <topology evidence="1">Multi-pass membrane protein</topology>
    </subcellularLocation>
</comment>
<name>A0A428TPB3_9HYPO</name>
<keyword evidence="4 7" id="KW-1133">Transmembrane helix</keyword>
<protein>
    <submittedName>
        <fullName evidence="8">Uncharacterized protein</fullName>
    </submittedName>
</protein>
<dbReference type="EMBL" id="NIZV01000159">
    <property type="protein sequence ID" value="RSM03749.1"/>
    <property type="molecule type" value="Genomic_DNA"/>
</dbReference>
<evidence type="ECO:0000256" key="3">
    <source>
        <dbReference type="ARBA" id="ARBA00022692"/>
    </source>
</evidence>